<evidence type="ECO:0000256" key="3">
    <source>
        <dbReference type="PROSITE-ProRule" id="PRU00023"/>
    </source>
</evidence>
<gene>
    <name evidence="5" type="primary">Ank3</name>
    <name evidence="5" type="ORF">SNEC2469_LOCUS7184</name>
</gene>
<evidence type="ECO:0000313" key="6">
    <source>
        <dbReference type="Proteomes" id="UP000601435"/>
    </source>
</evidence>
<feature type="repeat" description="ANK" evidence="3">
    <location>
        <begin position="108"/>
        <end position="137"/>
    </location>
</feature>
<keyword evidence="1" id="KW-0677">Repeat</keyword>
<keyword evidence="6" id="KW-1185">Reference proteome</keyword>
<feature type="compositionally biased region" description="Polar residues" evidence="4">
    <location>
        <begin position="16"/>
        <end position="26"/>
    </location>
</feature>
<proteinExistence type="predicted"/>
<dbReference type="SMART" id="SM00248">
    <property type="entry name" value="ANK"/>
    <property type="match status" value="3"/>
</dbReference>
<dbReference type="AlphaFoldDB" id="A0A812N7V7"/>
<dbReference type="PANTHER" id="PTHR24171">
    <property type="entry name" value="ANKYRIN REPEAT DOMAIN-CONTAINING PROTEIN 39-RELATED"/>
    <property type="match status" value="1"/>
</dbReference>
<feature type="non-terminal residue" evidence="5">
    <location>
        <position position="137"/>
    </location>
</feature>
<dbReference type="Pfam" id="PF12796">
    <property type="entry name" value="Ank_2"/>
    <property type="match status" value="1"/>
</dbReference>
<dbReference type="SUPFAM" id="SSF48403">
    <property type="entry name" value="Ankyrin repeat"/>
    <property type="match status" value="1"/>
</dbReference>
<dbReference type="Gene3D" id="1.25.40.20">
    <property type="entry name" value="Ankyrin repeat-containing domain"/>
    <property type="match status" value="1"/>
</dbReference>
<dbReference type="OrthoDB" id="437954at2759"/>
<evidence type="ECO:0000256" key="4">
    <source>
        <dbReference type="SAM" id="MobiDB-lite"/>
    </source>
</evidence>
<evidence type="ECO:0000313" key="5">
    <source>
        <dbReference type="EMBL" id="CAE7293152.1"/>
    </source>
</evidence>
<dbReference type="GO" id="GO:0085020">
    <property type="term" value="P:protein K6-linked ubiquitination"/>
    <property type="evidence" value="ECO:0007669"/>
    <property type="project" value="TreeGrafter"/>
</dbReference>
<accession>A0A812N7V7</accession>
<comment type="caution">
    <text evidence="5">The sequence shown here is derived from an EMBL/GenBank/DDBJ whole genome shotgun (WGS) entry which is preliminary data.</text>
</comment>
<dbReference type="Proteomes" id="UP000601435">
    <property type="component" value="Unassembled WGS sequence"/>
</dbReference>
<dbReference type="GO" id="GO:0004842">
    <property type="term" value="F:ubiquitin-protein transferase activity"/>
    <property type="evidence" value="ECO:0007669"/>
    <property type="project" value="TreeGrafter"/>
</dbReference>
<dbReference type="PROSITE" id="PS50088">
    <property type="entry name" value="ANK_REPEAT"/>
    <property type="match status" value="2"/>
</dbReference>
<evidence type="ECO:0000256" key="1">
    <source>
        <dbReference type="ARBA" id="ARBA00022737"/>
    </source>
</evidence>
<name>A0A812N7V7_9DINO</name>
<dbReference type="EMBL" id="CAJNJA010012278">
    <property type="protein sequence ID" value="CAE7293152.1"/>
    <property type="molecule type" value="Genomic_DNA"/>
</dbReference>
<reference evidence="5" key="1">
    <citation type="submission" date="2021-02" db="EMBL/GenBank/DDBJ databases">
        <authorList>
            <person name="Dougan E. K."/>
            <person name="Rhodes N."/>
            <person name="Thang M."/>
            <person name="Chan C."/>
        </authorList>
    </citation>
    <scope>NUCLEOTIDE SEQUENCE</scope>
</reference>
<protein>
    <submittedName>
        <fullName evidence="5">Ank3 protein</fullName>
    </submittedName>
</protein>
<dbReference type="InterPro" id="IPR002110">
    <property type="entry name" value="Ankyrin_rpt"/>
</dbReference>
<sequence length="137" mass="14845">MQASTLHPKALRSRDAMSQQPNTTRQRGILRVGVDKAKSAEKELHALHIASANGLEQAVSCLLEARTEPDIRTKAGLTPLYFAAAWAREGVADCLLAAAAEIDAAASNGWTPLFVAVQRERVDIAKLLLKSRADMNR</sequence>
<dbReference type="InterPro" id="IPR036770">
    <property type="entry name" value="Ankyrin_rpt-contain_sf"/>
</dbReference>
<evidence type="ECO:0000256" key="2">
    <source>
        <dbReference type="ARBA" id="ARBA00023043"/>
    </source>
</evidence>
<dbReference type="PROSITE" id="PS50297">
    <property type="entry name" value="ANK_REP_REGION"/>
    <property type="match status" value="1"/>
</dbReference>
<feature type="region of interest" description="Disordered" evidence="4">
    <location>
        <begin position="1"/>
        <end position="27"/>
    </location>
</feature>
<organism evidence="5 6">
    <name type="scientific">Symbiodinium necroappetens</name>
    <dbReference type="NCBI Taxonomy" id="1628268"/>
    <lineage>
        <taxon>Eukaryota</taxon>
        <taxon>Sar</taxon>
        <taxon>Alveolata</taxon>
        <taxon>Dinophyceae</taxon>
        <taxon>Suessiales</taxon>
        <taxon>Symbiodiniaceae</taxon>
        <taxon>Symbiodinium</taxon>
    </lineage>
</organism>
<feature type="repeat" description="ANK" evidence="3">
    <location>
        <begin position="75"/>
        <end position="107"/>
    </location>
</feature>
<dbReference type="PANTHER" id="PTHR24171:SF8">
    <property type="entry name" value="BRCA1-ASSOCIATED RING DOMAIN PROTEIN 1"/>
    <property type="match status" value="1"/>
</dbReference>
<keyword evidence="2 3" id="KW-0040">ANK repeat</keyword>